<proteinExistence type="predicted"/>
<dbReference type="EMBL" id="JACEEZ010013500">
    <property type="protein sequence ID" value="KAG0720087.1"/>
    <property type="molecule type" value="Genomic_DNA"/>
</dbReference>
<evidence type="ECO:0000313" key="1">
    <source>
        <dbReference type="EMBL" id="KAG0720087.1"/>
    </source>
</evidence>
<gene>
    <name evidence="1" type="ORF">GWK47_049204</name>
</gene>
<accession>A0A8J4Y3R6</accession>
<name>A0A8J4Y3R6_CHIOP</name>
<organism evidence="1 2">
    <name type="scientific">Chionoecetes opilio</name>
    <name type="common">Atlantic snow crab</name>
    <name type="synonym">Cancer opilio</name>
    <dbReference type="NCBI Taxonomy" id="41210"/>
    <lineage>
        <taxon>Eukaryota</taxon>
        <taxon>Metazoa</taxon>
        <taxon>Ecdysozoa</taxon>
        <taxon>Arthropoda</taxon>
        <taxon>Crustacea</taxon>
        <taxon>Multicrustacea</taxon>
        <taxon>Malacostraca</taxon>
        <taxon>Eumalacostraca</taxon>
        <taxon>Eucarida</taxon>
        <taxon>Decapoda</taxon>
        <taxon>Pleocyemata</taxon>
        <taxon>Brachyura</taxon>
        <taxon>Eubrachyura</taxon>
        <taxon>Majoidea</taxon>
        <taxon>Majidae</taxon>
        <taxon>Chionoecetes</taxon>
    </lineage>
</organism>
<protein>
    <submittedName>
        <fullName evidence="1">Uncharacterized protein</fullName>
    </submittedName>
</protein>
<comment type="caution">
    <text evidence="1">The sequence shown here is derived from an EMBL/GenBank/DDBJ whole genome shotgun (WGS) entry which is preliminary data.</text>
</comment>
<dbReference type="AlphaFoldDB" id="A0A8J4Y3R6"/>
<dbReference type="Proteomes" id="UP000770661">
    <property type="component" value="Unassembled WGS sequence"/>
</dbReference>
<keyword evidence="2" id="KW-1185">Reference proteome</keyword>
<reference evidence="1" key="1">
    <citation type="submission" date="2020-07" db="EMBL/GenBank/DDBJ databases">
        <title>The High-quality genome of the commercially important snow crab, Chionoecetes opilio.</title>
        <authorList>
            <person name="Jeong J.-H."/>
            <person name="Ryu S."/>
        </authorList>
    </citation>
    <scope>NUCLEOTIDE SEQUENCE</scope>
    <source>
        <strain evidence="1">MADBK_172401_WGS</strain>
        <tissue evidence="1">Digestive gland</tissue>
    </source>
</reference>
<sequence length="79" mass="8850">MIVTSTNLSSRCDVYCDETSKMADHVSTVAVKTSTQTQLGVMQLHLMWPQYSRSKTMSARFQFLRNAMEEACCGAVCFS</sequence>
<evidence type="ECO:0000313" key="2">
    <source>
        <dbReference type="Proteomes" id="UP000770661"/>
    </source>
</evidence>